<evidence type="ECO:0000313" key="7">
    <source>
        <dbReference type="EMBL" id="MFD0963215.1"/>
    </source>
</evidence>
<dbReference type="PROSITE" id="PS51900">
    <property type="entry name" value="CB"/>
    <property type="match status" value="1"/>
</dbReference>
<dbReference type="PANTHER" id="PTHR30349:SF41">
    <property type="entry name" value="INTEGRASE_RECOMBINASE PROTEIN MJ0367-RELATED"/>
    <property type="match status" value="1"/>
</dbReference>
<feature type="domain" description="Core-binding (CB)" evidence="6">
    <location>
        <begin position="1"/>
        <end position="85"/>
    </location>
</feature>
<comment type="caution">
    <text evidence="7">The sequence shown here is derived from an EMBL/GenBank/DDBJ whole genome shotgun (WGS) entry which is preliminary data.</text>
</comment>
<gene>
    <name evidence="7" type="ORF">ACFQ1O_04245</name>
</gene>
<keyword evidence="4" id="KW-0233">DNA recombination</keyword>
<dbReference type="InterPro" id="IPR011010">
    <property type="entry name" value="DNA_brk_join_enz"/>
</dbReference>
<dbReference type="InterPro" id="IPR044068">
    <property type="entry name" value="CB"/>
</dbReference>
<accession>A0ABW3I112</accession>
<dbReference type="Pfam" id="PF13495">
    <property type="entry name" value="Phage_int_SAM_4"/>
    <property type="match status" value="1"/>
</dbReference>
<evidence type="ECO:0000313" key="8">
    <source>
        <dbReference type="Proteomes" id="UP001596997"/>
    </source>
</evidence>
<comment type="similarity">
    <text evidence="1">Belongs to the 'phage' integrase family.</text>
</comment>
<dbReference type="InterPro" id="IPR013762">
    <property type="entry name" value="Integrase-like_cat_sf"/>
</dbReference>
<dbReference type="Gene3D" id="1.10.150.130">
    <property type="match status" value="1"/>
</dbReference>
<dbReference type="InterPro" id="IPR002104">
    <property type="entry name" value="Integrase_catalytic"/>
</dbReference>
<dbReference type="InterPro" id="IPR010998">
    <property type="entry name" value="Integrase_recombinase_N"/>
</dbReference>
<dbReference type="Proteomes" id="UP001596997">
    <property type="component" value="Unassembled WGS sequence"/>
</dbReference>
<evidence type="ECO:0000256" key="1">
    <source>
        <dbReference type="ARBA" id="ARBA00008857"/>
    </source>
</evidence>
<evidence type="ECO:0000256" key="3">
    <source>
        <dbReference type="ARBA" id="ARBA00023125"/>
    </source>
</evidence>
<keyword evidence="2" id="KW-0229">DNA integration</keyword>
<sequence length="301" mass="35147">MISFSEYLHKHAYADATIITYDNGVAKFLLWCQQKRYEINQLNYKQCKEYLIYLNTKKGIRVNKLKAKTVNHQLGILKAYFNYLVFTDQHCNNPLANTNLKNVKRKFYHQLLTSQELEDLYFNFDTLDIKKPRCKSVAIRNKVFIGLAVFQGLTAKELKRIKVGDINLNRGKVKVSGTRKSNGRTLDLNGGQSYLLMQYLQEDRAILQKRINCESDALFPMNSDRISCLTAPVFKELKKLNLKVTNLKQIRASVITQWVMKYDLRTAQVKAGHRYISTTESYIENDHTEMHEEIEMHHPIK</sequence>
<proteinExistence type="inferred from homology"/>
<dbReference type="RefSeq" id="WP_377713694.1">
    <property type="nucleotide sequence ID" value="NZ_JBHTJM010000005.1"/>
</dbReference>
<name>A0ABW3I112_9FLAO</name>
<reference evidence="8" key="1">
    <citation type="journal article" date="2019" name="Int. J. Syst. Evol. Microbiol.">
        <title>The Global Catalogue of Microorganisms (GCM) 10K type strain sequencing project: providing services to taxonomists for standard genome sequencing and annotation.</title>
        <authorList>
            <consortium name="The Broad Institute Genomics Platform"/>
            <consortium name="The Broad Institute Genome Sequencing Center for Infectious Disease"/>
            <person name="Wu L."/>
            <person name="Ma J."/>
        </authorList>
    </citation>
    <scope>NUCLEOTIDE SEQUENCE [LARGE SCALE GENOMIC DNA]</scope>
    <source>
        <strain evidence="8">CCUG 62114</strain>
    </source>
</reference>
<dbReference type="CDD" id="cd00397">
    <property type="entry name" value="DNA_BRE_C"/>
    <property type="match status" value="1"/>
</dbReference>
<dbReference type="SUPFAM" id="SSF56349">
    <property type="entry name" value="DNA breaking-rejoining enzymes"/>
    <property type="match status" value="1"/>
</dbReference>
<dbReference type="PANTHER" id="PTHR30349">
    <property type="entry name" value="PHAGE INTEGRASE-RELATED"/>
    <property type="match status" value="1"/>
</dbReference>
<evidence type="ECO:0000256" key="5">
    <source>
        <dbReference type="PROSITE-ProRule" id="PRU01248"/>
    </source>
</evidence>
<keyword evidence="8" id="KW-1185">Reference proteome</keyword>
<dbReference type="InterPro" id="IPR004107">
    <property type="entry name" value="Integrase_SAM-like_N"/>
</dbReference>
<evidence type="ECO:0000256" key="4">
    <source>
        <dbReference type="ARBA" id="ARBA00023172"/>
    </source>
</evidence>
<evidence type="ECO:0000256" key="2">
    <source>
        <dbReference type="ARBA" id="ARBA00022908"/>
    </source>
</evidence>
<dbReference type="EMBL" id="JBHTJM010000005">
    <property type="protein sequence ID" value="MFD0963215.1"/>
    <property type="molecule type" value="Genomic_DNA"/>
</dbReference>
<dbReference type="InterPro" id="IPR050090">
    <property type="entry name" value="Tyrosine_recombinase_XerCD"/>
</dbReference>
<dbReference type="Pfam" id="PF00589">
    <property type="entry name" value="Phage_integrase"/>
    <property type="match status" value="1"/>
</dbReference>
<evidence type="ECO:0000259" key="6">
    <source>
        <dbReference type="PROSITE" id="PS51900"/>
    </source>
</evidence>
<protein>
    <submittedName>
        <fullName evidence="7">Tyrosine-type recombinase/integrase</fullName>
    </submittedName>
</protein>
<organism evidence="7 8">
    <name type="scientific">Pseudofulvibacter geojedonensis</name>
    <dbReference type="NCBI Taxonomy" id="1123758"/>
    <lineage>
        <taxon>Bacteria</taxon>
        <taxon>Pseudomonadati</taxon>
        <taxon>Bacteroidota</taxon>
        <taxon>Flavobacteriia</taxon>
        <taxon>Flavobacteriales</taxon>
        <taxon>Flavobacteriaceae</taxon>
        <taxon>Pseudofulvibacter</taxon>
    </lineage>
</organism>
<dbReference type="Gene3D" id="1.10.443.10">
    <property type="entry name" value="Intergrase catalytic core"/>
    <property type="match status" value="1"/>
</dbReference>
<keyword evidence="3 5" id="KW-0238">DNA-binding</keyword>